<dbReference type="InterPro" id="IPR014782">
    <property type="entry name" value="Peptidase_M1_dom"/>
</dbReference>
<feature type="signal peptide" evidence="13">
    <location>
        <begin position="1"/>
        <end position="23"/>
    </location>
</feature>
<dbReference type="Gene3D" id="2.60.40.1730">
    <property type="entry name" value="tricorn interacting facor f3 domain"/>
    <property type="match status" value="1"/>
</dbReference>
<dbReference type="SUPFAM" id="SSF48371">
    <property type="entry name" value="ARM repeat"/>
    <property type="match status" value="1"/>
</dbReference>
<organism evidence="15 16">
    <name type="scientific">Parasphingorhabdus litoris</name>
    <dbReference type="NCBI Taxonomy" id="394733"/>
    <lineage>
        <taxon>Bacteria</taxon>
        <taxon>Pseudomonadati</taxon>
        <taxon>Pseudomonadota</taxon>
        <taxon>Alphaproteobacteria</taxon>
        <taxon>Sphingomonadales</taxon>
        <taxon>Sphingomonadaceae</taxon>
        <taxon>Parasphingorhabdus</taxon>
    </lineage>
</organism>
<keyword evidence="12" id="KW-0482">Metalloprotease</keyword>
<gene>
    <name evidence="15" type="ORF">GCM10009096_32010</name>
</gene>
<evidence type="ECO:0000256" key="1">
    <source>
        <dbReference type="ARBA" id="ARBA00000098"/>
    </source>
</evidence>
<evidence type="ECO:0000313" key="15">
    <source>
        <dbReference type="EMBL" id="GAA0486792.1"/>
    </source>
</evidence>
<comment type="similarity">
    <text evidence="4">Belongs to the peptidase M1 family.</text>
</comment>
<dbReference type="Pfam" id="PF01433">
    <property type="entry name" value="Peptidase_M1"/>
    <property type="match status" value="1"/>
</dbReference>
<evidence type="ECO:0000256" key="6">
    <source>
        <dbReference type="ARBA" id="ARBA00015611"/>
    </source>
</evidence>
<dbReference type="Pfam" id="PF09127">
    <property type="entry name" value="Leuk-A4-hydro_C"/>
    <property type="match status" value="1"/>
</dbReference>
<dbReference type="Gene3D" id="1.10.390.10">
    <property type="entry name" value="Neutral Protease Domain 2"/>
    <property type="match status" value="1"/>
</dbReference>
<dbReference type="Gene3D" id="1.25.40.320">
    <property type="entry name" value="Peptidase M1, leukotriene A4 hydrolase/aminopeptidase C-terminal domain"/>
    <property type="match status" value="1"/>
</dbReference>
<evidence type="ECO:0000313" key="16">
    <source>
        <dbReference type="Proteomes" id="UP001500713"/>
    </source>
</evidence>
<dbReference type="PRINTS" id="PR00756">
    <property type="entry name" value="ALADIPTASE"/>
</dbReference>
<dbReference type="InterPro" id="IPR016024">
    <property type="entry name" value="ARM-type_fold"/>
</dbReference>
<dbReference type="Gene3D" id="3.30.2010.30">
    <property type="match status" value="1"/>
</dbReference>
<dbReference type="InterPro" id="IPR038502">
    <property type="entry name" value="M1_LTA-4_hydro/amino_C_sf"/>
</dbReference>
<dbReference type="InterPro" id="IPR015211">
    <property type="entry name" value="Peptidase_M1_C"/>
</dbReference>
<dbReference type="InterPro" id="IPR045357">
    <property type="entry name" value="Aminopeptidase_N-like_N"/>
</dbReference>
<dbReference type="EC" id="3.4.11.2" evidence="5"/>
<dbReference type="InterPro" id="IPR034015">
    <property type="entry name" value="M1_LTA4H"/>
</dbReference>
<feature type="domain" description="Peptidase M1 leukotriene A4 hydrolase/aminopeptidase C-terminal" evidence="14">
    <location>
        <begin position="508"/>
        <end position="647"/>
    </location>
</feature>
<keyword evidence="7" id="KW-0963">Cytoplasm</keyword>
<keyword evidence="11" id="KW-0862">Zinc</keyword>
<dbReference type="PANTHER" id="PTHR45726:SF3">
    <property type="entry name" value="LEUKOTRIENE A-4 HYDROLASE"/>
    <property type="match status" value="1"/>
</dbReference>
<evidence type="ECO:0000256" key="12">
    <source>
        <dbReference type="ARBA" id="ARBA00023049"/>
    </source>
</evidence>
<name>A0ABN1AYY4_9SPHN</name>
<evidence type="ECO:0000256" key="10">
    <source>
        <dbReference type="ARBA" id="ARBA00022801"/>
    </source>
</evidence>
<dbReference type="CDD" id="cd09599">
    <property type="entry name" value="M1_LTA4H"/>
    <property type="match status" value="1"/>
</dbReference>
<sequence length="659" mass="72427">MRIFVSFLMVPFLFLLASCGGLASQDTAQRGEIAPILTSEEAFDDQTFAKPQEARVTHIDLDLAMDFDAKTIGGTATLDVLAADEASEIILDSNGLRVSAVTDEAGNALQFALGETVEGKGEPLTIQLPAQKLERGAELAEGALAATHRIVVEYVSAPEAEALQWLSPEQTAGGKHPFIFSQGQAINNRTWIPTQDSPGIRQTWQATISAPEPLNVVMSGVIQGDPEPGDGNRREFRFVMNNPVPPYLIAIAAGNIEFRELGSRSGVWAEPEVIEAAAQEVGDTEEMIDAGIALFGDYRWGRYDMIILPPAFPYGGMENPVMTFLTPTFIAGDRSNNGLVAHELAHSWSGNLTTYSSWRDGWLNEGVTSYFENRIVEEVYGKERAEQEYALSYAGLVDGISDVGADNPGTAMRSPDAISPFDTKGFAIYDKGTVFLRTAENIIGREKFDAWLTQWFDSHAFEPVTSEMFLADLREKLIGDDAELEKRLMLDEWVYGTGLPENAWKPDPQAFAEVDGAVAAYANESALPNVDAWRGWTAAEQRRFLEELPQDLSAEQLAALDTTLGLSQTDNNEVLFLWLEAALRNEYAPTVPQAERFLATVGRNKFVSPLFTALNETDWGKPIAQRIYAKTRSSYHAYTRGNVDETLQYKASAETSLSD</sequence>
<dbReference type="EMBL" id="BAAAEM010000003">
    <property type="protein sequence ID" value="GAA0486792.1"/>
    <property type="molecule type" value="Genomic_DNA"/>
</dbReference>
<evidence type="ECO:0000256" key="9">
    <source>
        <dbReference type="ARBA" id="ARBA00022723"/>
    </source>
</evidence>
<dbReference type="SUPFAM" id="SSF63737">
    <property type="entry name" value="Leukotriene A4 hydrolase N-terminal domain"/>
    <property type="match status" value="1"/>
</dbReference>
<evidence type="ECO:0000256" key="11">
    <source>
        <dbReference type="ARBA" id="ARBA00022833"/>
    </source>
</evidence>
<keyword evidence="8" id="KW-0645">Protease</keyword>
<keyword evidence="16" id="KW-1185">Reference proteome</keyword>
<evidence type="ECO:0000256" key="13">
    <source>
        <dbReference type="SAM" id="SignalP"/>
    </source>
</evidence>
<evidence type="ECO:0000259" key="14">
    <source>
        <dbReference type="SMART" id="SM01263"/>
    </source>
</evidence>
<evidence type="ECO:0000256" key="4">
    <source>
        <dbReference type="ARBA" id="ARBA00010136"/>
    </source>
</evidence>
<reference evidence="15 16" key="1">
    <citation type="journal article" date="2019" name="Int. J. Syst. Evol. Microbiol.">
        <title>The Global Catalogue of Microorganisms (GCM) 10K type strain sequencing project: providing services to taxonomists for standard genome sequencing and annotation.</title>
        <authorList>
            <consortium name="The Broad Institute Genomics Platform"/>
            <consortium name="The Broad Institute Genome Sequencing Center for Infectious Disease"/>
            <person name="Wu L."/>
            <person name="Ma J."/>
        </authorList>
    </citation>
    <scope>NUCLEOTIDE SEQUENCE [LARGE SCALE GENOMIC DNA]</scope>
    <source>
        <strain evidence="15 16">JCM 14162</strain>
    </source>
</reference>
<dbReference type="InterPro" id="IPR001930">
    <property type="entry name" value="Peptidase_M1"/>
</dbReference>
<accession>A0ABN1AYY4</accession>
<protein>
    <recommendedName>
        <fullName evidence="6">Aminopeptidase N</fullName>
        <ecNumber evidence="5">3.4.11.2</ecNumber>
    </recommendedName>
</protein>
<comment type="catalytic activity">
    <reaction evidence="1">
        <text>Release of an N-terminal amino acid, Xaa-|-Yaa- from a peptide, amide or arylamide. Xaa is preferably Ala, but may be most amino acids including Pro (slow action). When a terminal hydrophobic residue is followed by a prolyl residue, the two may be released as an intact Xaa-Pro dipeptide.</text>
        <dbReference type="EC" id="3.4.11.2"/>
    </reaction>
</comment>
<dbReference type="InterPro" id="IPR027268">
    <property type="entry name" value="Peptidase_M4/M1_CTD_sf"/>
</dbReference>
<evidence type="ECO:0000256" key="8">
    <source>
        <dbReference type="ARBA" id="ARBA00022670"/>
    </source>
</evidence>
<evidence type="ECO:0000256" key="3">
    <source>
        <dbReference type="ARBA" id="ARBA00004496"/>
    </source>
</evidence>
<keyword evidence="13" id="KW-0732">Signal</keyword>
<dbReference type="InterPro" id="IPR049980">
    <property type="entry name" value="LTA4H_cat"/>
</dbReference>
<dbReference type="PROSITE" id="PS51257">
    <property type="entry name" value="PROKAR_LIPOPROTEIN"/>
    <property type="match status" value="1"/>
</dbReference>
<dbReference type="RefSeq" id="WP_229955721.1">
    <property type="nucleotide sequence ID" value="NZ_BAAAEM010000003.1"/>
</dbReference>
<dbReference type="InterPro" id="IPR042097">
    <property type="entry name" value="Aminopeptidase_N-like_N_sf"/>
</dbReference>
<dbReference type="Proteomes" id="UP001500713">
    <property type="component" value="Unassembled WGS sequence"/>
</dbReference>
<comment type="cofactor">
    <cofactor evidence="2">
        <name>Zn(2+)</name>
        <dbReference type="ChEBI" id="CHEBI:29105"/>
    </cofactor>
</comment>
<evidence type="ECO:0000256" key="7">
    <source>
        <dbReference type="ARBA" id="ARBA00022490"/>
    </source>
</evidence>
<keyword evidence="10" id="KW-0378">Hydrolase</keyword>
<evidence type="ECO:0000256" key="2">
    <source>
        <dbReference type="ARBA" id="ARBA00001947"/>
    </source>
</evidence>
<proteinExistence type="inferred from homology"/>
<dbReference type="PANTHER" id="PTHR45726">
    <property type="entry name" value="LEUKOTRIENE A-4 HYDROLASE"/>
    <property type="match status" value="1"/>
</dbReference>
<evidence type="ECO:0000256" key="5">
    <source>
        <dbReference type="ARBA" id="ARBA00012564"/>
    </source>
</evidence>
<dbReference type="Pfam" id="PF17900">
    <property type="entry name" value="Peptidase_M1_N"/>
    <property type="match status" value="1"/>
</dbReference>
<feature type="chain" id="PRO_5046335102" description="Aminopeptidase N" evidence="13">
    <location>
        <begin position="24"/>
        <end position="659"/>
    </location>
</feature>
<comment type="subcellular location">
    <subcellularLocation>
        <location evidence="3">Cytoplasm</location>
    </subcellularLocation>
</comment>
<keyword evidence="9" id="KW-0479">Metal-binding</keyword>
<dbReference type="SUPFAM" id="SSF55486">
    <property type="entry name" value="Metalloproteases ('zincins'), catalytic domain"/>
    <property type="match status" value="1"/>
</dbReference>
<dbReference type="SMART" id="SM01263">
    <property type="entry name" value="Leuk-A4-hydro_C"/>
    <property type="match status" value="1"/>
</dbReference>
<comment type="caution">
    <text evidence="15">The sequence shown here is derived from an EMBL/GenBank/DDBJ whole genome shotgun (WGS) entry which is preliminary data.</text>
</comment>